<protein>
    <submittedName>
        <fullName evidence="2">Uncharacterized protein</fullName>
    </submittedName>
</protein>
<keyword evidence="3" id="KW-1185">Reference proteome</keyword>
<gene>
    <name evidence="2" type="ORF">KFL_015510020</name>
</gene>
<organism evidence="2 3">
    <name type="scientific">Klebsormidium nitens</name>
    <name type="common">Green alga</name>
    <name type="synonym">Ulothrix nitens</name>
    <dbReference type="NCBI Taxonomy" id="105231"/>
    <lineage>
        <taxon>Eukaryota</taxon>
        <taxon>Viridiplantae</taxon>
        <taxon>Streptophyta</taxon>
        <taxon>Klebsormidiophyceae</taxon>
        <taxon>Klebsormidiales</taxon>
        <taxon>Klebsormidiaceae</taxon>
        <taxon>Klebsormidium</taxon>
    </lineage>
</organism>
<evidence type="ECO:0000313" key="3">
    <source>
        <dbReference type="Proteomes" id="UP000054558"/>
    </source>
</evidence>
<feature type="non-terminal residue" evidence="2">
    <location>
        <position position="144"/>
    </location>
</feature>
<dbReference type="Proteomes" id="UP000054558">
    <property type="component" value="Unassembled WGS sequence"/>
</dbReference>
<dbReference type="AlphaFoldDB" id="A0A1Y1IRD3"/>
<feature type="region of interest" description="Disordered" evidence="1">
    <location>
        <begin position="111"/>
        <end position="144"/>
    </location>
</feature>
<evidence type="ECO:0000256" key="1">
    <source>
        <dbReference type="SAM" id="MobiDB-lite"/>
    </source>
</evidence>
<proteinExistence type="predicted"/>
<accession>A0A1Y1IRD3</accession>
<dbReference type="EMBL" id="DF238500">
    <property type="protein sequence ID" value="GAQ93465.1"/>
    <property type="molecule type" value="Genomic_DNA"/>
</dbReference>
<reference evidence="2 3" key="1">
    <citation type="journal article" date="2014" name="Nat. Commun.">
        <title>Klebsormidium flaccidum genome reveals primary factors for plant terrestrial adaptation.</title>
        <authorList>
            <person name="Hori K."/>
            <person name="Maruyama F."/>
            <person name="Fujisawa T."/>
            <person name="Togashi T."/>
            <person name="Yamamoto N."/>
            <person name="Seo M."/>
            <person name="Sato S."/>
            <person name="Yamada T."/>
            <person name="Mori H."/>
            <person name="Tajima N."/>
            <person name="Moriyama T."/>
            <person name="Ikeuchi M."/>
            <person name="Watanabe M."/>
            <person name="Wada H."/>
            <person name="Kobayashi K."/>
            <person name="Saito M."/>
            <person name="Masuda T."/>
            <person name="Sasaki-Sekimoto Y."/>
            <person name="Mashiguchi K."/>
            <person name="Awai K."/>
            <person name="Shimojima M."/>
            <person name="Masuda S."/>
            <person name="Iwai M."/>
            <person name="Nobusawa T."/>
            <person name="Narise T."/>
            <person name="Kondo S."/>
            <person name="Saito H."/>
            <person name="Sato R."/>
            <person name="Murakawa M."/>
            <person name="Ihara Y."/>
            <person name="Oshima-Yamada Y."/>
            <person name="Ohtaka K."/>
            <person name="Satoh M."/>
            <person name="Sonobe K."/>
            <person name="Ishii M."/>
            <person name="Ohtani R."/>
            <person name="Kanamori-Sato M."/>
            <person name="Honoki R."/>
            <person name="Miyazaki D."/>
            <person name="Mochizuki H."/>
            <person name="Umetsu J."/>
            <person name="Higashi K."/>
            <person name="Shibata D."/>
            <person name="Kamiya Y."/>
            <person name="Sato N."/>
            <person name="Nakamura Y."/>
            <person name="Tabata S."/>
            <person name="Ida S."/>
            <person name="Kurokawa K."/>
            <person name="Ohta H."/>
        </authorList>
    </citation>
    <scope>NUCLEOTIDE SEQUENCE [LARGE SCALE GENOMIC DNA]</scope>
    <source>
        <strain evidence="2 3">NIES-2285</strain>
    </source>
</reference>
<evidence type="ECO:0000313" key="2">
    <source>
        <dbReference type="EMBL" id="GAQ93465.1"/>
    </source>
</evidence>
<sequence length="144" mass="15497">MQDGGAGVWLHGYNEKNERNAEPTKEVFDVELGLRFLGTQDELEGFRERQRIINKSKSDGIYVAPPEQERGVEDPMLVDSRASAASGLAVSLEGGGSGLHRDVLGVPGTELVLPPEPTYNSAAAQQAKKDKKKRAKQNQGAAAP</sequence>
<name>A0A1Y1IRD3_KLENI</name>